<dbReference type="InterPro" id="IPR036439">
    <property type="entry name" value="Dockerin_dom_sf"/>
</dbReference>
<dbReference type="Pfam" id="PF00404">
    <property type="entry name" value="Dockerin_1"/>
    <property type="match status" value="1"/>
</dbReference>
<dbReference type="Gene3D" id="3.20.20.80">
    <property type="entry name" value="Glycosidases"/>
    <property type="match status" value="2"/>
</dbReference>
<dbReference type="InterPro" id="IPR018247">
    <property type="entry name" value="EF_Hand_1_Ca_BS"/>
</dbReference>
<dbReference type="InterPro" id="IPR052177">
    <property type="entry name" value="Divisome_Glycosyl_Hydrolase"/>
</dbReference>
<dbReference type="AlphaFoldDB" id="A0A0G0HVP8"/>
<name>A0A0G0HVP8_9BACT</name>
<gene>
    <name evidence="2" type="ORF">US62_C0001G0015</name>
</gene>
<comment type="caution">
    <text evidence="2">The sequence shown here is derived from an EMBL/GenBank/DDBJ whole genome shotgun (WGS) entry which is preliminary data.</text>
</comment>
<evidence type="ECO:0000313" key="2">
    <source>
        <dbReference type="EMBL" id="KKQ46372.1"/>
    </source>
</evidence>
<dbReference type="EMBL" id="LBTR01000001">
    <property type="protein sequence ID" value="KKQ46372.1"/>
    <property type="molecule type" value="Genomic_DNA"/>
</dbReference>
<evidence type="ECO:0000313" key="3">
    <source>
        <dbReference type="Proteomes" id="UP000034603"/>
    </source>
</evidence>
<dbReference type="Gene3D" id="1.10.1330.10">
    <property type="entry name" value="Dockerin domain"/>
    <property type="match status" value="1"/>
</dbReference>
<keyword evidence="1" id="KW-0732">Signal</keyword>
<dbReference type="CDD" id="cd14256">
    <property type="entry name" value="Dockerin_I"/>
    <property type="match status" value="1"/>
</dbReference>
<dbReference type="GO" id="GO:0000272">
    <property type="term" value="P:polysaccharide catabolic process"/>
    <property type="evidence" value="ECO:0007669"/>
    <property type="project" value="InterPro"/>
</dbReference>
<dbReference type="SUPFAM" id="SSF51445">
    <property type="entry name" value="(Trans)glycosidases"/>
    <property type="match status" value="1"/>
</dbReference>
<dbReference type="InterPro" id="IPR017853">
    <property type="entry name" value="GH"/>
</dbReference>
<dbReference type="PANTHER" id="PTHR43405">
    <property type="entry name" value="GLYCOSYL HYDROLASE DIGH"/>
    <property type="match status" value="1"/>
</dbReference>
<protein>
    <recommendedName>
        <fullName evidence="4">Glycosyl hydrolase-like 10 domain-containing protein</fullName>
    </recommendedName>
</protein>
<dbReference type="PROSITE" id="PS00018">
    <property type="entry name" value="EF_HAND_1"/>
    <property type="match status" value="1"/>
</dbReference>
<sequence length="651" mass="72675">MYKKLLLFCLLITLFIGHVKTTLAQTSQSENRGVWLQDDVDLDNKLQKLKDMHFNVIYFGVWGARSLSLQTIIDKVHSKGMQIHLWDANAYLCAGHWRDCAAFSSGKDTWDAKLPNGMTRGGLNYPGVLGQRWIDFSIPEVQQNSIKVMVDWANNYNADGIHYDYIRYDSGNYSFSDHNLSEFSQRNGIDPAIMRGDNFPAFGTVWGNRVSGLTSTATAIAMFHDNVPAIILNNYTGDTTGKHGQVLTFNWQVSKISFKVMDTVFSRAINYFNAAPVYILKNGTYNDYAIRQTPSWLSYLGVSSTKIDFTAANINALPANSTLVIPEIYYFTDETVLALDTYLKKGANVIFIDGPTPAVASTRTGYTLITLFRSIIGATRSDSYIGNRGRESGVVSIPTSVQSHWLVSGLTSPNPITIEQATDYIAKWQLYMEEGITAVVAEVARQIREIKPNLKISAAIFPAQDSRQIGVHQNWPLWIDNNYLDYAIPMEYTLDSTKFTALTNWITSRNYQERVFPGLGPLNITDCNQLPILTNQIDQMRNLGIKGFSMFESNYLTESNKTPAGCGIASALTNYFGQDVDPFFPIINNQTPTPIFTPGDANGDGRVDGLDYVIWLNHYNQNVSGPSNGDFNNSGVVDGADYILWLTNYNG</sequence>
<evidence type="ECO:0000256" key="1">
    <source>
        <dbReference type="SAM" id="SignalP"/>
    </source>
</evidence>
<dbReference type="SUPFAM" id="SSF63446">
    <property type="entry name" value="Type I dockerin domain"/>
    <property type="match status" value="1"/>
</dbReference>
<organism evidence="2 3">
    <name type="scientific">Candidatus Woesebacteria bacterium GW2011_GWA1_37_8</name>
    <dbReference type="NCBI Taxonomy" id="1618546"/>
    <lineage>
        <taxon>Bacteria</taxon>
        <taxon>Candidatus Woeseibacteriota</taxon>
    </lineage>
</organism>
<accession>A0A0G0HVP8</accession>
<dbReference type="PANTHER" id="PTHR43405:SF1">
    <property type="entry name" value="GLYCOSYL HYDROLASE DIGH"/>
    <property type="match status" value="1"/>
</dbReference>
<dbReference type="Proteomes" id="UP000034603">
    <property type="component" value="Unassembled WGS sequence"/>
</dbReference>
<proteinExistence type="predicted"/>
<feature type="chain" id="PRO_5002532495" description="Glycosyl hydrolase-like 10 domain-containing protein" evidence="1">
    <location>
        <begin position="25"/>
        <end position="651"/>
    </location>
</feature>
<reference evidence="2 3" key="1">
    <citation type="journal article" date="2015" name="Nature">
        <title>rRNA introns, odd ribosomes, and small enigmatic genomes across a large radiation of phyla.</title>
        <authorList>
            <person name="Brown C.T."/>
            <person name="Hug L.A."/>
            <person name="Thomas B.C."/>
            <person name="Sharon I."/>
            <person name="Castelle C.J."/>
            <person name="Singh A."/>
            <person name="Wilkins M.J."/>
            <person name="Williams K.H."/>
            <person name="Banfield J.F."/>
        </authorList>
    </citation>
    <scope>NUCLEOTIDE SEQUENCE [LARGE SCALE GENOMIC DNA]</scope>
</reference>
<dbReference type="InterPro" id="IPR002105">
    <property type="entry name" value="Dockerin_1_rpt"/>
</dbReference>
<feature type="signal peptide" evidence="1">
    <location>
        <begin position="1"/>
        <end position="24"/>
    </location>
</feature>
<evidence type="ECO:0008006" key="4">
    <source>
        <dbReference type="Google" id="ProtNLM"/>
    </source>
</evidence>
<dbReference type="GO" id="GO:0004553">
    <property type="term" value="F:hydrolase activity, hydrolyzing O-glycosyl compounds"/>
    <property type="evidence" value="ECO:0007669"/>
    <property type="project" value="InterPro"/>
</dbReference>